<evidence type="ECO:0000313" key="1">
    <source>
        <dbReference type="EMBL" id="KIK11545.1"/>
    </source>
</evidence>
<sequence>MKLLLSRCKGSTCGTCFWEKLSKSELDLFTTELNACCAAGETVRNPQKKHLDAGIPQKRKAPIGGKENVWPQKIACSTHKHALQKSTAFIPTSDEEDSDEDA</sequence>
<evidence type="ECO:0000313" key="2">
    <source>
        <dbReference type="Proteomes" id="UP000054018"/>
    </source>
</evidence>
<protein>
    <submittedName>
        <fullName evidence="1">Unplaced genomic scaffold scaffold_509, whole genome shotgun sequence</fullName>
    </submittedName>
</protein>
<dbReference type="AlphaFoldDB" id="A0A0C9XH02"/>
<name>A0A0C9XH02_9AGAM</name>
<reference evidence="2" key="2">
    <citation type="submission" date="2015-01" db="EMBL/GenBank/DDBJ databases">
        <title>Evolutionary Origins and Diversification of the Mycorrhizal Mutualists.</title>
        <authorList>
            <consortium name="DOE Joint Genome Institute"/>
            <consortium name="Mycorrhizal Genomics Consortium"/>
            <person name="Kohler A."/>
            <person name="Kuo A."/>
            <person name="Nagy L.G."/>
            <person name="Floudas D."/>
            <person name="Copeland A."/>
            <person name="Barry K.W."/>
            <person name="Cichocki N."/>
            <person name="Veneault-Fourrey C."/>
            <person name="LaButti K."/>
            <person name="Lindquist E.A."/>
            <person name="Lipzen A."/>
            <person name="Lundell T."/>
            <person name="Morin E."/>
            <person name="Murat C."/>
            <person name="Riley R."/>
            <person name="Ohm R."/>
            <person name="Sun H."/>
            <person name="Tunlid A."/>
            <person name="Henrissat B."/>
            <person name="Grigoriev I.V."/>
            <person name="Hibbett D.S."/>
            <person name="Martin F."/>
        </authorList>
    </citation>
    <scope>NUCLEOTIDE SEQUENCE [LARGE SCALE GENOMIC DNA]</scope>
    <source>
        <strain evidence="2">441</strain>
    </source>
</reference>
<accession>A0A0C9XH02</accession>
<gene>
    <name evidence="1" type="ORF">PISMIDRAFT_19430</name>
</gene>
<organism evidence="1 2">
    <name type="scientific">Pisolithus microcarpus 441</name>
    <dbReference type="NCBI Taxonomy" id="765257"/>
    <lineage>
        <taxon>Eukaryota</taxon>
        <taxon>Fungi</taxon>
        <taxon>Dikarya</taxon>
        <taxon>Basidiomycota</taxon>
        <taxon>Agaricomycotina</taxon>
        <taxon>Agaricomycetes</taxon>
        <taxon>Agaricomycetidae</taxon>
        <taxon>Boletales</taxon>
        <taxon>Sclerodermatineae</taxon>
        <taxon>Pisolithaceae</taxon>
        <taxon>Pisolithus</taxon>
    </lineage>
</organism>
<dbReference type="HOGENOM" id="CLU_2278569_0_0_1"/>
<proteinExistence type="predicted"/>
<dbReference type="EMBL" id="KN834193">
    <property type="protein sequence ID" value="KIK11545.1"/>
    <property type="molecule type" value="Genomic_DNA"/>
</dbReference>
<dbReference type="Proteomes" id="UP000054018">
    <property type="component" value="Unassembled WGS sequence"/>
</dbReference>
<keyword evidence="2" id="KW-1185">Reference proteome</keyword>
<reference evidence="1 2" key="1">
    <citation type="submission" date="2014-04" db="EMBL/GenBank/DDBJ databases">
        <authorList>
            <consortium name="DOE Joint Genome Institute"/>
            <person name="Kuo A."/>
            <person name="Kohler A."/>
            <person name="Costa M.D."/>
            <person name="Nagy L.G."/>
            <person name="Floudas D."/>
            <person name="Copeland A."/>
            <person name="Barry K.W."/>
            <person name="Cichocki N."/>
            <person name="Veneault-Fourrey C."/>
            <person name="LaButti K."/>
            <person name="Lindquist E.A."/>
            <person name="Lipzen A."/>
            <person name="Lundell T."/>
            <person name="Morin E."/>
            <person name="Murat C."/>
            <person name="Sun H."/>
            <person name="Tunlid A."/>
            <person name="Henrissat B."/>
            <person name="Grigoriev I.V."/>
            <person name="Hibbett D.S."/>
            <person name="Martin F."/>
            <person name="Nordberg H.P."/>
            <person name="Cantor M.N."/>
            <person name="Hua S.X."/>
        </authorList>
    </citation>
    <scope>NUCLEOTIDE SEQUENCE [LARGE SCALE GENOMIC DNA]</scope>
    <source>
        <strain evidence="1 2">441</strain>
    </source>
</reference>